<proteinExistence type="predicted"/>
<comment type="caution">
    <text evidence="1">The sequence shown here is derived from an EMBL/GenBank/DDBJ whole genome shotgun (WGS) entry which is preliminary data.</text>
</comment>
<dbReference type="EMBL" id="AZBU02000002">
    <property type="protein sequence ID" value="TKR93016.1"/>
    <property type="molecule type" value="Genomic_DNA"/>
</dbReference>
<evidence type="ECO:0000313" key="1">
    <source>
        <dbReference type="EMBL" id="TKR93016.1"/>
    </source>
</evidence>
<reference evidence="1 2" key="1">
    <citation type="journal article" date="2015" name="Genome Biol.">
        <title>Comparative genomics of Steinernema reveals deeply conserved gene regulatory networks.</title>
        <authorList>
            <person name="Dillman A.R."/>
            <person name="Macchietto M."/>
            <person name="Porter C.F."/>
            <person name="Rogers A."/>
            <person name="Williams B."/>
            <person name="Antoshechkin I."/>
            <person name="Lee M.M."/>
            <person name="Goodwin Z."/>
            <person name="Lu X."/>
            <person name="Lewis E.E."/>
            <person name="Goodrich-Blair H."/>
            <person name="Stock S.P."/>
            <person name="Adams B.J."/>
            <person name="Sternberg P.W."/>
            <person name="Mortazavi A."/>
        </authorList>
    </citation>
    <scope>NUCLEOTIDE SEQUENCE [LARGE SCALE GENOMIC DNA]</scope>
    <source>
        <strain evidence="1 2">ALL</strain>
    </source>
</reference>
<organism evidence="1 2">
    <name type="scientific">Steinernema carpocapsae</name>
    <name type="common">Entomopathogenic nematode</name>
    <dbReference type="NCBI Taxonomy" id="34508"/>
    <lineage>
        <taxon>Eukaryota</taxon>
        <taxon>Metazoa</taxon>
        <taxon>Ecdysozoa</taxon>
        <taxon>Nematoda</taxon>
        <taxon>Chromadorea</taxon>
        <taxon>Rhabditida</taxon>
        <taxon>Tylenchina</taxon>
        <taxon>Panagrolaimomorpha</taxon>
        <taxon>Strongyloidoidea</taxon>
        <taxon>Steinernematidae</taxon>
        <taxon>Steinernema</taxon>
    </lineage>
</organism>
<keyword evidence="2" id="KW-1185">Reference proteome</keyword>
<protein>
    <submittedName>
        <fullName evidence="1">Uncharacterized protein</fullName>
    </submittedName>
</protein>
<gene>
    <name evidence="1" type="ORF">L596_007550</name>
</gene>
<name>A0A4U5P9U0_STECR</name>
<evidence type="ECO:0000313" key="2">
    <source>
        <dbReference type="Proteomes" id="UP000298663"/>
    </source>
</evidence>
<sequence>MAPPPPPKPKASELFGHRVGSESHRFFQISQIRGSEILRKSAGGQSSVSDRNLGRVQTVLLRGGRSGWLVGRRCDHNSVLISCLPINMRMSTFL</sequence>
<dbReference type="AlphaFoldDB" id="A0A4U5P9U0"/>
<accession>A0A4U5P9U0</accession>
<reference evidence="1 2" key="2">
    <citation type="journal article" date="2019" name="G3 (Bethesda)">
        <title>Hybrid Assembly of the Genome of the Entomopathogenic Nematode Steinernema carpocapsae Identifies the X-Chromosome.</title>
        <authorList>
            <person name="Serra L."/>
            <person name="Macchietto M."/>
            <person name="Macias-Munoz A."/>
            <person name="McGill C.J."/>
            <person name="Rodriguez I.M."/>
            <person name="Rodriguez B."/>
            <person name="Murad R."/>
            <person name="Mortazavi A."/>
        </authorList>
    </citation>
    <scope>NUCLEOTIDE SEQUENCE [LARGE SCALE GENOMIC DNA]</scope>
    <source>
        <strain evidence="1 2">ALL</strain>
    </source>
</reference>
<dbReference type="Proteomes" id="UP000298663">
    <property type="component" value="Unassembled WGS sequence"/>
</dbReference>